<dbReference type="SMART" id="SM00054">
    <property type="entry name" value="EFh"/>
    <property type="match status" value="2"/>
</dbReference>
<gene>
    <name evidence="3" type="ORF">H010_02812</name>
</gene>
<accession>A0A9X4S7J3</accession>
<proteinExistence type="predicted"/>
<dbReference type="InterPro" id="IPR002048">
    <property type="entry name" value="EF_hand_dom"/>
</dbReference>
<evidence type="ECO:0000313" key="3">
    <source>
        <dbReference type="EMBL" id="MDG5974165.1"/>
    </source>
</evidence>
<dbReference type="OrthoDB" id="8914005at2"/>
<dbReference type="PROSITE" id="PS50222">
    <property type="entry name" value="EF_HAND_2"/>
    <property type="match status" value="1"/>
</dbReference>
<protein>
    <submittedName>
        <fullName evidence="3">Signal transduction protein</fullName>
    </submittedName>
</protein>
<name>A0A9X4S7J3_9BURK</name>
<dbReference type="SUPFAM" id="SSF47473">
    <property type="entry name" value="EF-hand"/>
    <property type="match status" value="1"/>
</dbReference>
<evidence type="ECO:0000259" key="2">
    <source>
        <dbReference type="PROSITE" id="PS50222"/>
    </source>
</evidence>
<dbReference type="RefSeq" id="WP_068170438.1">
    <property type="nucleotide sequence ID" value="NZ_AOGK01000002.1"/>
</dbReference>
<dbReference type="GO" id="GO:0005509">
    <property type="term" value="F:calcium ion binding"/>
    <property type="evidence" value="ECO:0007669"/>
    <property type="project" value="InterPro"/>
</dbReference>
<evidence type="ECO:0000313" key="4">
    <source>
        <dbReference type="Proteomes" id="UP001152876"/>
    </source>
</evidence>
<reference evidence="3" key="1">
    <citation type="submission" date="2013-01" db="EMBL/GenBank/DDBJ databases">
        <title>Genome draft of Hydrogenophaga taeniospiralis 2K1.</title>
        <authorList>
            <person name="Gomila M."/>
            <person name="Lalucat J."/>
        </authorList>
    </citation>
    <scope>NUCLEOTIDE SEQUENCE</scope>
    <source>
        <strain evidence="3">CCUG 15921</strain>
    </source>
</reference>
<dbReference type="PROSITE" id="PS00018">
    <property type="entry name" value="EF_HAND_1"/>
    <property type="match status" value="1"/>
</dbReference>
<dbReference type="InterPro" id="IPR011992">
    <property type="entry name" value="EF-hand-dom_pair"/>
</dbReference>
<feature type="domain" description="EF-hand" evidence="2">
    <location>
        <begin position="67"/>
        <end position="101"/>
    </location>
</feature>
<dbReference type="Gene3D" id="1.10.238.10">
    <property type="entry name" value="EF-hand"/>
    <property type="match status" value="1"/>
</dbReference>
<sequence>MFDRKRIALFEARSVMLFATLTLGTAGATFAQDSTLPDAPANNSEISAAFATADKDASGSLSREEAKSLPAVAESFAQIDVNKDGAISMAEFMRAMKGSKG</sequence>
<dbReference type="AlphaFoldDB" id="A0A9X4S7J3"/>
<comment type="caution">
    <text evidence="3">The sequence shown here is derived from an EMBL/GenBank/DDBJ whole genome shotgun (WGS) entry which is preliminary data.</text>
</comment>
<dbReference type="Pfam" id="PF13202">
    <property type="entry name" value="EF-hand_5"/>
    <property type="match status" value="2"/>
</dbReference>
<feature type="chain" id="PRO_5040914510" evidence="1">
    <location>
        <begin position="32"/>
        <end position="101"/>
    </location>
</feature>
<feature type="signal peptide" evidence="1">
    <location>
        <begin position="1"/>
        <end position="31"/>
    </location>
</feature>
<keyword evidence="4" id="KW-1185">Reference proteome</keyword>
<dbReference type="InterPro" id="IPR018247">
    <property type="entry name" value="EF_Hand_1_Ca_BS"/>
</dbReference>
<dbReference type="EMBL" id="AOGK01000002">
    <property type="protein sequence ID" value="MDG5974165.1"/>
    <property type="molecule type" value="Genomic_DNA"/>
</dbReference>
<dbReference type="CDD" id="cd00051">
    <property type="entry name" value="EFh"/>
    <property type="match status" value="1"/>
</dbReference>
<keyword evidence="1" id="KW-0732">Signal</keyword>
<organism evidence="3 4">
    <name type="scientific">Hydrogenophaga taeniospiralis CCUG 15921</name>
    <dbReference type="NCBI Taxonomy" id="1281780"/>
    <lineage>
        <taxon>Bacteria</taxon>
        <taxon>Pseudomonadati</taxon>
        <taxon>Pseudomonadota</taxon>
        <taxon>Betaproteobacteria</taxon>
        <taxon>Burkholderiales</taxon>
        <taxon>Comamonadaceae</taxon>
        <taxon>Hydrogenophaga</taxon>
    </lineage>
</organism>
<evidence type="ECO:0000256" key="1">
    <source>
        <dbReference type="SAM" id="SignalP"/>
    </source>
</evidence>
<dbReference type="Proteomes" id="UP001152876">
    <property type="component" value="Unassembled WGS sequence"/>
</dbReference>